<evidence type="ECO:0000313" key="1">
    <source>
        <dbReference type="EMBL" id="KAH0457106.1"/>
    </source>
</evidence>
<reference evidence="1 2" key="1">
    <citation type="journal article" date="2021" name="Hortic Res">
        <title>Chromosome-scale assembly of the Dendrobium chrysotoxum genome enhances the understanding of orchid evolution.</title>
        <authorList>
            <person name="Zhang Y."/>
            <person name="Zhang G.Q."/>
            <person name="Zhang D."/>
            <person name="Liu X.D."/>
            <person name="Xu X.Y."/>
            <person name="Sun W.H."/>
            <person name="Yu X."/>
            <person name="Zhu X."/>
            <person name="Wang Z.W."/>
            <person name="Zhao X."/>
            <person name="Zhong W.Y."/>
            <person name="Chen H."/>
            <person name="Yin W.L."/>
            <person name="Huang T."/>
            <person name="Niu S.C."/>
            <person name="Liu Z.J."/>
        </authorList>
    </citation>
    <scope>NUCLEOTIDE SEQUENCE [LARGE SCALE GENOMIC DNA]</scope>
    <source>
        <strain evidence="1">Lindl</strain>
    </source>
</reference>
<proteinExistence type="predicted"/>
<accession>A0AAV7GKV3</accession>
<keyword evidence="2" id="KW-1185">Reference proteome</keyword>
<gene>
    <name evidence="1" type="ORF">IEQ34_015013</name>
</gene>
<evidence type="ECO:0000313" key="2">
    <source>
        <dbReference type="Proteomes" id="UP000775213"/>
    </source>
</evidence>
<organism evidence="1 2">
    <name type="scientific">Dendrobium chrysotoxum</name>
    <name type="common">Orchid</name>
    <dbReference type="NCBI Taxonomy" id="161865"/>
    <lineage>
        <taxon>Eukaryota</taxon>
        <taxon>Viridiplantae</taxon>
        <taxon>Streptophyta</taxon>
        <taxon>Embryophyta</taxon>
        <taxon>Tracheophyta</taxon>
        <taxon>Spermatophyta</taxon>
        <taxon>Magnoliopsida</taxon>
        <taxon>Liliopsida</taxon>
        <taxon>Asparagales</taxon>
        <taxon>Orchidaceae</taxon>
        <taxon>Epidendroideae</taxon>
        <taxon>Malaxideae</taxon>
        <taxon>Dendrobiinae</taxon>
        <taxon>Dendrobium</taxon>
    </lineage>
</organism>
<dbReference type="EMBL" id="JAGFBR010000013">
    <property type="protein sequence ID" value="KAH0457106.1"/>
    <property type="molecule type" value="Genomic_DNA"/>
</dbReference>
<name>A0AAV7GKV3_DENCH</name>
<comment type="caution">
    <text evidence="1">The sequence shown here is derived from an EMBL/GenBank/DDBJ whole genome shotgun (WGS) entry which is preliminary data.</text>
</comment>
<sequence length="106" mass="12156">MARESVAKEIPKQEEVVLKKCHNNKSLCSLFFSQSLPLFQEVDQELLFLRKGLNNCYQSWEVEEVLAFKEKEENSAVCGGAAIVGRYQSKFNFIHVRRSIARPGYA</sequence>
<dbReference type="Proteomes" id="UP000775213">
    <property type="component" value="Unassembled WGS sequence"/>
</dbReference>
<protein>
    <submittedName>
        <fullName evidence="1">Uncharacterized protein</fullName>
    </submittedName>
</protein>
<dbReference type="AlphaFoldDB" id="A0AAV7GKV3"/>